<feature type="region of interest" description="Disordered" evidence="1">
    <location>
        <begin position="131"/>
        <end position="150"/>
    </location>
</feature>
<feature type="compositionally biased region" description="Polar residues" evidence="1">
    <location>
        <begin position="40"/>
        <end position="49"/>
    </location>
</feature>
<reference evidence="2" key="2">
    <citation type="submission" date="2021-03" db="UniProtKB">
        <authorList>
            <consortium name="EnsemblPlants"/>
        </authorList>
    </citation>
    <scope>IDENTIFICATION</scope>
</reference>
<protein>
    <submittedName>
        <fullName evidence="2">Uncharacterized protein</fullName>
    </submittedName>
</protein>
<proteinExistence type="predicted"/>
<accession>A0A803N1U0</accession>
<dbReference type="SUPFAM" id="SSF50630">
    <property type="entry name" value="Acid proteases"/>
    <property type="match status" value="1"/>
</dbReference>
<dbReference type="Gramene" id="AUR62039030-RA">
    <property type="protein sequence ID" value="AUR62039030-RA:cds"/>
    <property type="gene ID" value="AUR62039030"/>
</dbReference>
<evidence type="ECO:0000313" key="2">
    <source>
        <dbReference type="EnsemblPlants" id="AUR62039030-RA:cds"/>
    </source>
</evidence>
<keyword evidence="3" id="KW-1185">Reference proteome</keyword>
<name>A0A803N1U0_CHEQI</name>
<dbReference type="Gene3D" id="2.40.70.10">
    <property type="entry name" value="Acid Proteases"/>
    <property type="match status" value="1"/>
</dbReference>
<dbReference type="Proteomes" id="UP000596660">
    <property type="component" value="Unplaced"/>
</dbReference>
<evidence type="ECO:0000256" key="1">
    <source>
        <dbReference type="SAM" id="MobiDB-lite"/>
    </source>
</evidence>
<dbReference type="PANTHER" id="PTHR12917">
    <property type="entry name" value="ASPARTYL PROTEASE DDI-RELATED"/>
    <property type="match status" value="1"/>
</dbReference>
<organism evidence="2 3">
    <name type="scientific">Chenopodium quinoa</name>
    <name type="common">Quinoa</name>
    <dbReference type="NCBI Taxonomy" id="63459"/>
    <lineage>
        <taxon>Eukaryota</taxon>
        <taxon>Viridiplantae</taxon>
        <taxon>Streptophyta</taxon>
        <taxon>Embryophyta</taxon>
        <taxon>Tracheophyta</taxon>
        <taxon>Spermatophyta</taxon>
        <taxon>Magnoliopsida</taxon>
        <taxon>eudicotyledons</taxon>
        <taxon>Gunneridae</taxon>
        <taxon>Pentapetalae</taxon>
        <taxon>Caryophyllales</taxon>
        <taxon>Chenopodiaceae</taxon>
        <taxon>Chenopodioideae</taxon>
        <taxon>Atripliceae</taxon>
        <taxon>Chenopodium</taxon>
    </lineage>
</organism>
<dbReference type="Pfam" id="PF13975">
    <property type="entry name" value="gag-asp_proteas"/>
    <property type="match status" value="1"/>
</dbReference>
<dbReference type="InterPro" id="IPR021109">
    <property type="entry name" value="Peptidase_aspartic_dom_sf"/>
</dbReference>
<feature type="compositionally biased region" description="Low complexity" evidence="1">
    <location>
        <begin position="10"/>
        <end position="22"/>
    </location>
</feature>
<dbReference type="PANTHER" id="PTHR12917:SF18">
    <property type="entry name" value="DNA DAMAGE-INDUCIBLE PROTEIN 1-LIKE"/>
    <property type="match status" value="1"/>
</dbReference>
<reference evidence="2" key="1">
    <citation type="journal article" date="2017" name="Nature">
        <title>The genome of Chenopodium quinoa.</title>
        <authorList>
            <person name="Jarvis D.E."/>
            <person name="Ho Y.S."/>
            <person name="Lightfoot D.J."/>
            <person name="Schmoeckel S.M."/>
            <person name="Li B."/>
            <person name="Borm T.J.A."/>
            <person name="Ohyanagi H."/>
            <person name="Mineta K."/>
            <person name="Michell C.T."/>
            <person name="Saber N."/>
            <person name="Kharbatia N.M."/>
            <person name="Rupper R.R."/>
            <person name="Sharp A.R."/>
            <person name="Dally N."/>
            <person name="Boughton B.A."/>
            <person name="Woo Y.H."/>
            <person name="Gao G."/>
            <person name="Schijlen E.G.W.M."/>
            <person name="Guo X."/>
            <person name="Momin A.A."/>
            <person name="Negrao S."/>
            <person name="Al-Babili S."/>
            <person name="Gehring C."/>
            <person name="Roessner U."/>
            <person name="Jung C."/>
            <person name="Murphy K."/>
            <person name="Arold S.T."/>
            <person name="Gojobori T."/>
            <person name="van der Linden C.G."/>
            <person name="van Loo E.N."/>
            <person name="Jellen E.N."/>
            <person name="Maughan P.J."/>
            <person name="Tester M."/>
        </authorList>
    </citation>
    <scope>NUCLEOTIDE SEQUENCE [LARGE SCALE GENOMIC DNA]</scope>
    <source>
        <strain evidence="2">cv. PI 614886</strain>
    </source>
</reference>
<feature type="region of interest" description="Disordered" evidence="1">
    <location>
        <begin position="1"/>
        <end position="87"/>
    </location>
</feature>
<dbReference type="EnsemblPlants" id="AUR62039030-RA">
    <property type="protein sequence ID" value="AUR62039030-RA:cds"/>
    <property type="gene ID" value="AUR62039030"/>
</dbReference>
<dbReference type="CDD" id="cd00303">
    <property type="entry name" value="retropepsin_like"/>
    <property type="match status" value="1"/>
</dbReference>
<evidence type="ECO:0000313" key="3">
    <source>
        <dbReference type="Proteomes" id="UP000596660"/>
    </source>
</evidence>
<sequence length="479" mass="52067">MASQQKKSTELVSSVSPVTVPLNPASVSSPITVPVDPVHSVSSIMTGNQEAPDLSDVGDTHTPPASPPFSPLEEGEEPPHSTNWKHVNRRVVEVNAESPLMKERMGSIEESLESTRKMQVEMPGKMDNIAINHRGPSPHAESSGEVEDLSREIENLRNRRDDSFKNKKLDGKAKVVVSNTKDAGNKPVNGDCYNCRGPHFARDCPKKGKLGAMGTKEPIAEDDEVPIRVNPIGLLNAVRATTNDPYGGLMYVDVHVNGHDIKAMVDTGATHKFVSEGGAKKLDLPLSGCTSRMKAMNSDALVAKGRLCGVNVQVGSWKRKTDLIVVTLDDFELILGNKFIHKAKASVMPHLGRMLIGDEDGPCFVKGVPSPSHPNRVRHDFKHNLEFCSDLQVRSAVAKGQPTFLAALVEISPDKSVEVPDEVAGVLDEFKDVMPLELPKNLPSRHAIDHKIDLELGALPLTRAPNWMSPGELAELRTI</sequence>
<dbReference type="AlphaFoldDB" id="A0A803N1U0"/>